<gene>
    <name evidence="3" type="ORF">SLS59_005814</name>
</gene>
<evidence type="ECO:0000256" key="1">
    <source>
        <dbReference type="ARBA" id="ARBA00022679"/>
    </source>
</evidence>
<keyword evidence="1" id="KW-0808">Transferase</keyword>
<dbReference type="InterPro" id="IPR023213">
    <property type="entry name" value="CAT-like_dom_sf"/>
</dbReference>
<dbReference type="EMBL" id="JAKIXB020000018">
    <property type="protein sequence ID" value="KAL1600191.1"/>
    <property type="molecule type" value="Genomic_DNA"/>
</dbReference>
<evidence type="ECO:0000313" key="3">
    <source>
        <dbReference type="EMBL" id="KAL1600191.1"/>
    </source>
</evidence>
<evidence type="ECO:0000313" key="4">
    <source>
        <dbReference type="Proteomes" id="UP001521222"/>
    </source>
</evidence>
<name>A0ABR3R6X1_9PLEO</name>
<protein>
    <recommendedName>
        <fullName evidence="2">Trichothecene 3-O-acetyltransferase-like N-terminal domain-containing protein</fullName>
    </recommendedName>
</protein>
<dbReference type="InterPro" id="IPR054710">
    <property type="entry name" value="Tri101-like_N"/>
</dbReference>
<keyword evidence="4" id="KW-1185">Reference proteome</keyword>
<proteinExistence type="predicted"/>
<feature type="domain" description="Trichothecene 3-O-acetyltransferase-like N-terminal" evidence="2">
    <location>
        <begin position="26"/>
        <end position="174"/>
    </location>
</feature>
<dbReference type="Pfam" id="PF22664">
    <property type="entry name" value="TRI-like_N"/>
    <property type="match status" value="1"/>
</dbReference>
<dbReference type="Gene3D" id="3.30.559.10">
    <property type="entry name" value="Chloramphenicol acetyltransferase-like domain"/>
    <property type="match status" value="1"/>
</dbReference>
<accession>A0ABR3R6X1</accession>
<dbReference type="Proteomes" id="UP001521222">
    <property type="component" value="Unassembled WGS sequence"/>
</dbReference>
<sequence>MIVKAEPPPAEDQKTFHLSFLDQNAFPDQNNAEAAIQALDDGLRLTLQKFPFLAGTLSLADDDSGRLQLLYPVDVTDRVATKGLFSAKQILVDDFPHIYEELKQAGMPPSAFKSATFLPDDFTNYPGVPANGEGICNFDRSDAPVMRVQACFIPGGLVLSIYVHHSVLDFHGISTFWDVTDTTILHVIRKIKSTITGVNNDWIDRHFAFFKGLDEIKDTECALALKFGSDCYITSWLNFGADYRWGIPGTDLAEDSLGGRPEYIRRAYGPGDGGMIFLPRKRHVANDAEAPFEILVRLTEEDMGRVLNEDGGLCSWSEAIVL</sequence>
<comment type="caution">
    <text evidence="3">The sequence shown here is derived from an EMBL/GenBank/DDBJ whole genome shotgun (WGS) entry which is preliminary data.</text>
</comment>
<reference evidence="3 4" key="1">
    <citation type="submission" date="2024-02" db="EMBL/GenBank/DDBJ databases">
        <title>De novo assembly and annotation of 12 fungi associated with fruit tree decline syndrome in Ontario, Canada.</title>
        <authorList>
            <person name="Sulman M."/>
            <person name="Ellouze W."/>
            <person name="Ilyukhin E."/>
        </authorList>
    </citation>
    <scope>NUCLEOTIDE SEQUENCE [LARGE SCALE GENOMIC DNA]</scope>
    <source>
        <strain evidence="3 4">M97-236</strain>
    </source>
</reference>
<evidence type="ECO:0000259" key="2">
    <source>
        <dbReference type="Pfam" id="PF22664"/>
    </source>
</evidence>
<organism evidence="3 4">
    <name type="scientific">Nothophoma quercina</name>
    <dbReference type="NCBI Taxonomy" id="749835"/>
    <lineage>
        <taxon>Eukaryota</taxon>
        <taxon>Fungi</taxon>
        <taxon>Dikarya</taxon>
        <taxon>Ascomycota</taxon>
        <taxon>Pezizomycotina</taxon>
        <taxon>Dothideomycetes</taxon>
        <taxon>Pleosporomycetidae</taxon>
        <taxon>Pleosporales</taxon>
        <taxon>Pleosporineae</taxon>
        <taxon>Didymellaceae</taxon>
        <taxon>Nothophoma</taxon>
    </lineage>
</organism>